<feature type="transmembrane region" description="Helical" evidence="1">
    <location>
        <begin position="12"/>
        <end position="29"/>
    </location>
</feature>
<dbReference type="InterPro" id="IPR050879">
    <property type="entry name" value="Acyltransferase_3"/>
</dbReference>
<keyword evidence="5" id="KW-1185">Reference proteome</keyword>
<feature type="domain" description="SGNH" evidence="3">
    <location>
        <begin position="434"/>
        <end position="656"/>
    </location>
</feature>
<keyword evidence="4" id="KW-0012">Acyltransferase</keyword>
<comment type="caution">
    <text evidence="4">The sequence shown here is derived from an EMBL/GenBank/DDBJ whole genome shotgun (WGS) entry which is preliminary data.</text>
</comment>
<dbReference type="PANTHER" id="PTHR23028">
    <property type="entry name" value="ACETYLTRANSFERASE"/>
    <property type="match status" value="1"/>
</dbReference>
<feature type="transmembrane region" description="Helical" evidence="1">
    <location>
        <begin position="77"/>
        <end position="97"/>
    </location>
</feature>
<keyword evidence="1" id="KW-0472">Membrane</keyword>
<feature type="transmembrane region" description="Helical" evidence="1">
    <location>
        <begin position="35"/>
        <end position="56"/>
    </location>
</feature>
<reference evidence="4 5" key="1">
    <citation type="submission" date="2020-08" db="EMBL/GenBank/DDBJ databases">
        <title>A Genomic Blueprint of the Chicken Gut Microbiome.</title>
        <authorList>
            <person name="Gilroy R."/>
            <person name="Ravi A."/>
            <person name="Getino M."/>
            <person name="Pursley I."/>
            <person name="Horton D.L."/>
            <person name="Alikhan N.-F."/>
            <person name="Baker D."/>
            <person name="Gharbi K."/>
            <person name="Hall N."/>
            <person name="Watson M."/>
            <person name="Adriaenssens E.M."/>
            <person name="Foster-Nyarko E."/>
            <person name="Jarju S."/>
            <person name="Secka A."/>
            <person name="Antonio M."/>
            <person name="Oren A."/>
            <person name="Chaudhuri R."/>
            <person name="La Ragione R.M."/>
            <person name="Hildebrand F."/>
            <person name="Pallen M.J."/>
        </authorList>
    </citation>
    <scope>NUCLEOTIDE SEQUENCE [LARGE SCALE GENOMIC DNA]</scope>
    <source>
        <strain evidence="4 5">Sa2BVA3</strain>
    </source>
</reference>
<feature type="transmembrane region" description="Helical" evidence="1">
    <location>
        <begin position="316"/>
        <end position="334"/>
    </location>
</feature>
<keyword evidence="1" id="KW-0812">Transmembrane</keyword>
<feature type="domain" description="Acyltransferase 3" evidence="2">
    <location>
        <begin position="10"/>
        <end position="331"/>
    </location>
</feature>
<feature type="transmembrane region" description="Helical" evidence="1">
    <location>
        <begin position="141"/>
        <end position="162"/>
    </location>
</feature>
<keyword evidence="4" id="KW-0808">Transferase</keyword>
<name>A0ABR8UKH4_9GAMM</name>
<organism evidence="4 5">
    <name type="scientific">Luteimonas colneyensis</name>
    <dbReference type="NCBI Taxonomy" id="2762230"/>
    <lineage>
        <taxon>Bacteria</taxon>
        <taxon>Pseudomonadati</taxon>
        <taxon>Pseudomonadota</taxon>
        <taxon>Gammaproteobacteria</taxon>
        <taxon>Lysobacterales</taxon>
        <taxon>Lysobacteraceae</taxon>
        <taxon>Luteimonas</taxon>
    </lineage>
</organism>
<feature type="transmembrane region" description="Helical" evidence="1">
    <location>
        <begin position="174"/>
        <end position="194"/>
    </location>
</feature>
<dbReference type="PANTHER" id="PTHR23028:SF53">
    <property type="entry name" value="ACYL_TRANSF_3 DOMAIN-CONTAINING PROTEIN"/>
    <property type="match status" value="1"/>
</dbReference>
<dbReference type="Pfam" id="PF01757">
    <property type="entry name" value="Acyl_transf_3"/>
    <property type="match status" value="1"/>
</dbReference>
<evidence type="ECO:0000313" key="5">
    <source>
        <dbReference type="Proteomes" id="UP000647183"/>
    </source>
</evidence>
<keyword evidence="1" id="KW-1133">Transmembrane helix</keyword>
<feature type="transmembrane region" description="Helical" evidence="1">
    <location>
        <begin position="252"/>
        <end position="272"/>
    </location>
</feature>
<gene>
    <name evidence="4" type="ORF">H9645_10775</name>
</gene>
<dbReference type="GO" id="GO:0016746">
    <property type="term" value="F:acyltransferase activity"/>
    <property type="evidence" value="ECO:0007669"/>
    <property type="project" value="UniProtKB-KW"/>
</dbReference>
<evidence type="ECO:0000313" key="4">
    <source>
        <dbReference type="EMBL" id="MBD7988508.1"/>
    </source>
</evidence>
<accession>A0ABR8UKH4</accession>
<feature type="transmembrane region" description="Helical" evidence="1">
    <location>
        <begin position="230"/>
        <end position="246"/>
    </location>
</feature>
<evidence type="ECO:0000259" key="3">
    <source>
        <dbReference type="Pfam" id="PF19040"/>
    </source>
</evidence>
<sequence length="942" mass="101662">MSVGKQGFRADIQGMRAIAVGLVLLYHVWPAFVPGGYVGVDVFFVISGFLITSLLLREVERTGTIQLLDFYVRRARRLLPAALSVLVVSFLAFSLLLPELIWKPLRIEFAAAAVYLENWVLASKSVDYLAADGVASPVQHYWSLSIEEQFYIAWPFLILLAVRWRKAGSIRRTLSVAFGLVVAVSLGCALQAGYAGDPSAYFTTHTRVWQLAAGGMIALWPGLRLGAAELLLGLLLILFAALSFSGDTVYPGAAALAPTLGAALAIMGGRAFPESFTTRWLGSRPATWLGDISYSLYLWHWPVIMLARHLGGEDAVGPMAGIAVVLVSLLLAELSRRFIEDRFRHAATGRRPLVLGRYALASLAFATAAVLVGGPTAPQGPAGLASEATHPGALAWYGEGRQPVPDVPFVPALAAVPRDVAAAYGQGCIQNGGGSEVKVCSYGNRTAGTRVAVVGDSHAVHWLPAFEALAETHDLYIEGLTKTSCSPSGLEVSAMTSERPYTSCVRWTDNVVDYVRKGDFDYVILSQSPKHRLYELRDQPPERSAGALARGLFDTWHPVARDGTPIRIIRPTPWQPTVVPNCASTAAAPFRECTDDADAALGEDAMVRLASMSGFPLLDFTDLLCRDGACPAVVGNVFVYRDAHHLTGTFAQTLAQPLYDRLGLDVARVSVAAPSFGFSPDPFNAAADRPRFLSEGCVRSSRVESVKTCEFGPEDGTHVAVVGDATGANYMPAFELLAERLGLRVVTYFKDSCLFGAEDIHHRVLKATYSGCSRWSREVKAILEEKPPAAIFITQSPMYRRRAGELPGDAGQALGRGVAAYTDGLHARGVKILGITGAPWFEVDVPRCVRDHGIEDCGRPVDQVVPLGPVDHLVRAGRARGISVSDVFCPEGWCAPVQDKVLVYRDSNQPTATFMDLVGEKLSRSLEQALNSDDSVSREEHG</sequence>
<protein>
    <submittedName>
        <fullName evidence="4">Acyltransferase</fullName>
    </submittedName>
</protein>
<dbReference type="InterPro" id="IPR043968">
    <property type="entry name" value="SGNH"/>
</dbReference>
<dbReference type="InterPro" id="IPR002656">
    <property type="entry name" value="Acyl_transf_3_dom"/>
</dbReference>
<evidence type="ECO:0000256" key="1">
    <source>
        <dbReference type="SAM" id="Phobius"/>
    </source>
</evidence>
<dbReference type="RefSeq" id="WP_191729709.1">
    <property type="nucleotide sequence ID" value="NZ_JACSQJ010000006.1"/>
</dbReference>
<dbReference type="Proteomes" id="UP000647183">
    <property type="component" value="Unassembled WGS sequence"/>
</dbReference>
<dbReference type="EMBL" id="JACSQJ010000006">
    <property type="protein sequence ID" value="MBD7988508.1"/>
    <property type="molecule type" value="Genomic_DNA"/>
</dbReference>
<evidence type="ECO:0000259" key="2">
    <source>
        <dbReference type="Pfam" id="PF01757"/>
    </source>
</evidence>
<dbReference type="Pfam" id="PF19040">
    <property type="entry name" value="SGNH"/>
    <property type="match status" value="2"/>
</dbReference>
<feature type="transmembrane region" description="Helical" evidence="1">
    <location>
        <begin position="355"/>
        <end position="374"/>
    </location>
</feature>
<proteinExistence type="predicted"/>
<feature type="domain" description="SGNH" evidence="3">
    <location>
        <begin position="705"/>
        <end position="908"/>
    </location>
</feature>